<dbReference type="InterPro" id="IPR021858">
    <property type="entry name" value="Fun_TF"/>
</dbReference>
<dbReference type="CDD" id="cd00067">
    <property type="entry name" value="GAL4"/>
    <property type="match status" value="1"/>
</dbReference>
<evidence type="ECO:0000313" key="8">
    <source>
        <dbReference type="EMBL" id="KAK3311565.1"/>
    </source>
</evidence>
<accession>A0AAJ0H4X9</accession>
<evidence type="ECO:0000259" key="7">
    <source>
        <dbReference type="PROSITE" id="PS50048"/>
    </source>
</evidence>
<evidence type="ECO:0000256" key="2">
    <source>
        <dbReference type="ARBA" id="ARBA00022833"/>
    </source>
</evidence>
<dbReference type="AlphaFoldDB" id="A0AAJ0H4X9"/>
<keyword evidence="9" id="KW-1185">Reference proteome</keyword>
<keyword evidence="4" id="KW-0238">DNA-binding</keyword>
<dbReference type="Pfam" id="PF11951">
    <property type="entry name" value="Fungal_trans_2"/>
    <property type="match status" value="1"/>
</dbReference>
<evidence type="ECO:0000256" key="1">
    <source>
        <dbReference type="ARBA" id="ARBA00004123"/>
    </source>
</evidence>
<dbReference type="PANTHER" id="PTHR37534">
    <property type="entry name" value="TRANSCRIPTIONAL ACTIVATOR PROTEIN UGA3"/>
    <property type="match status" value="1"/>
</dbReference>
<evidence type="ECO:0000256" key="4">
    <source>
        <dbReference type="ARBA" id="ARBA00023125"/>
    </source>
</evidence>
<dbReference type="EMBL" id="JAUDZG010000001">
    <property type="protein sequence ID" value="KAK3311565.1"/>
    <property type="molecule type" value="Genomic_DNA"/>
</dbReference>
<keyword evidence="5" id="KW-0804">Transcription</keyword>
<dbReference type="InterPro" id="IPR001138">
    <property type="entry name" value="Zn2Cys6_DnaBD"/>
</dbReference>
<feature type="domain" description="Zn(2)-C6 fungal-type" evidence="7">
    <location>
        <begin position="8"/>
        <end position="36"/>
    </location>
</feature>
<dbReference type="GO" id="GO:0000976">
    <property type="term" value="F:transcription cis-regulatory region binding"/>
    <property type="evidence" value="ECO:0007669"/>
    <property type="project" value="TreeGrafter"/>
</dbReference>
<proteinExistence type="predicted"/>
<comment type="caution">
    <text evidence="8">The sequence shown here is derived from an EMBL/GenBank/DDBJ whole genome shotgun (WGS) entry which is preliminary data.</text>
</comment>
<comment type="subcellular location">
    <subcellularLocation>
        <location evidence="1">Nucleus</location>
    </subcellularLocation>
</comment>
<organism evidence="8 9">
    <name type="scientific">Chaetomium strumarium</name>
    <dbReference type="NCBI Taxonomy" id="1170767"/>
    <lineage>
        <taxon>Eukaryota</taxon>
        <taxon>Fungi</taxon>
        <taxon>Dikarya</taxon>
        <taxon>Ascomycota</taxon>
        <taxon>Pezizomycotina</taxon>
        <taxon>Sordariomycetes</taxon>
        <taxon>Sordariomycetidae</taxon>
        <taxon>Sordariales</taxon>
        <taxon>Chaetomiaceae</taxon>
        <taxon>Chaetomium</taxon>
    </lineage>
</organism>
<sequence>MAGQGKRHCWECRRRCLVCDFTEPACRRCSASGIACPGYSHVKPTRIKWLSPGKVVARTRPRRKGVSPTLTLPFDDLSIFDITHEARVLPQAAEYFNSCIYTDLAPLHELAGGYNPHVYPLSTARLRHGAAAPDYLRFGMLCMTLSHRINRLGDGPYSRTLTERFYRYWGLAVRSLNEHIGREDARTGDMIVAGVMTLLLTDIQNGTSLNWRCHLDGAYRLIMLRGGFSAVAGVRSLYPLLLSFWSVAVFGNTTSPASNLSMTEAHLSALPLLLDQYHAAPSPFQLCPLPLVAELVRISHLRKQAFASTHSQPAQHLQLNDPDVSLYDHDFSVSASAILARIDSFSPDLWATSKAPSNTNPSAQQDWLLIGQAYRAAVVLYCILSLQGLVDLDWRTPFTALRHARDLRVYLTAGLQSRRSKRFLIWPLVLLGVSAGAGLYPLQDKKREEEEDGVRGFVREGLGDLSCFIGSSVPLTAKKVLEAFWRSAETGWDGCFDRPYVFTAQIAVDTSPLYETS</sequence>
<dbReference type="PANTHER" id="PTHR37534:SF48">
    <property type="entry name" value="FINGER DOMAIN PROTEIN, PUTATIVE-RELATED"/>
    <property type="match status" value="1"/>
</dbReference>
<protein>
    <submittedName>
        <fullName evidence="8">Fungal-specific transcription factor domain-containing protein</fullName>
    </submittedName>
</protein>
<dbReference type="GO" id="GO:0000981">
    <property type="term" value="F:DNA-binding transcription factor activity, RNA polymerase II-specific"/>
    <property type="evidence" value="ECO:0007669"/>
    <property type="project" value="InterPro"/>
</dbReference>
<keyword evidence="3" id="KW-0805">Transcription regulation</keyword>
<dbReference type="GO" id="GO:0008270">
    <property type="term" value="F:zinc ion binding"/>
    <property type="evidence" value="ECO:0007669"/>
    <property type="project" value="InterPro"/>
</dbReference>
<name>A0AAJ0H4X9_9PEZI</name>
<dbReference type="GO" id="GO:0005634">
    <property type="term" value="C:nucleus"/>
    <property type="evidence" value="ECO:0007669"/>
    <property type="project" value="UniProtKB-SubCell"/>
</dbReference>
<evidence type="ECO:0000313" key="9">
    <source>
        <dbReference type="Proteomes" id="UP001273166"/>
    </source>
</evidence>
<reference evidence="8" key="2">
    <citation type="submission" date="2023-06" db="EMBL/GenBank/DDBJ databases">
        <authorList>
            <consortium name="Lawrence Berkeley National Laboratory"/>
            <person name="Mondo S.J."/>
            <person name="Hensen N."/>
            <person name="Bonometti L."/>
            <person name="Westerberg I."/>
            <person name="Brannstrom I.O."/>
            <person name="Guillou S."/>
            <person name="Cros-Aarteil S."/>
            <person name="Calhoun S."/>
            <person name="Haridas S."/>
            <person name="Kuo A."/>
            <person name="Pangilinan J."/>
            <person name="Riley R."/>
            <person name="Labutti K."/>
            <person name="Andreopoulos B."/>
            <person name="Lipzen A."/>
            <person name="Chen C."/>
            <person name="Yanf M."/>
            <person name="Daum C."/>
            <person name="Ng V."/>
            <person name="Clum A."/>
            <person name="Steindorff A."/>
            <person name="Ohm R."/>
            <person name="Martin F."/>
            <person name="Silar P."/>
            <person name="Natvig D."/>
            <person name="Lalanne C."/>
            <person name="Gautier V."/>
            <person name="Ament-Velasquez S.L."/>
            <person name="Kruys A."/>
            <person name="Hutchinson M.I."/>
            <person name="Powell A.J."/>
            <person name="Barry K."/>
            <person name="Miller A.N."/>
            <person name="Grigoriev I.V."/>
            <person name="Debuchy R."/>
            <person name="Gladieux P."/>
            <person name="Thoren M.H."/>
            <person name="Johannesson H."/>
        </authorList>
    </citation>
    <scope>NUCLEOTIDE SEQUENCE</scope>
    <source>
        <strain evidence="8">CBS 333.67</strain>
    </source>
</reference>
<evidence type="ECO:0000256" key="6">
    <source>
        <dbReference type="ARBA" id="ARBA00023242"/>
    </source>
</evidence>
<keyword evidence="2" id="KW-0862">Zinc</keyword>
<gene>
    <name evidence="8" type="ORF">B0T15DRAFT_427903</name>
</gene>
<evidence type="ECO:0000256" key="5">
    <source>
        <dbReference type="ARBA" id="ARBA00023163"/>
    </source>
</evidence>
<dbReference type="GeneID" id="87884505"/>
<dbReference type="PROSITE" id="PS50048">
    <property type="entry name" value="ZN2_CY6_FUNGAL_2"/>
    <property type="match status" value="1"/>
</dbReference>
<keyword evidence="6" id="KW-0539">Nucleus</keyword>
<reference evidence="8" key="1">
    <citation type="journal article" date="2023" name="Mol. Phylogenet. Evol.">
        <title>Genome-scale phylogeny and comparative genomics of the fungal order Sordariales.</title>
        <authorList>
            <person name="Hensen N."/>
            <person name="Bonometti L."/>
            <person name="Westerberg I."/>
            <person name="Brannstrom I.O."/>
            <person name="Guillou S."/>
            <person name="Cros-Aarteil S."/>
            <person name="Calhoun S."/>
            <person name="Haridas S."/>
            <person name="Kuo A."/>
            <person name="Mondo S."/>
            <person name="Pangilinan J."/>
            <person name="Riley R."/>
            <person name="LaButti K."/>
            <person name="Andreopoulos B."/>
            <person name="Lipzen A."/>
            <person name="Chen C."/>
            <person name="Yan M."/>
            <person name="Daum C."/>
            <person name="Ng V."/>
            <person name="Clum A."/>
            <person name="Steindorff A."/>
            <person name="Ohm R.A."/>
            <person name="Martin F."/>
            <person name="Silar P."/>
            <person name="Natvig D.O."/>
            <person name="Lalanne C."/>
            <person name="Gautier V."/>
            <person name="Ament-Velasquez S.L."/>
            <person name="Kruys A."/>
            <person name="Hutchinson M.I."/>
            <person name="Powell A.J."/>
            <person name="Barry K."/>
            <person name="Miller A.N."/>
            <person name="Grigoriev I.V."/>
            <person name="Debuchy R."/>
            <person name="Gladieux P."/>
            <person name="Hiltunen Thoren M."/>
            <person name="Johannesson H."/>
        </authorList>
    </citation>
    <scope>NUCLEOTIDE SEQUENCE</scope>
    <source>
        <strain evidence="8">CBS 333.67</strain>
    </source>
</reference>
<dbReference type="Proteomes" id="UP001273166">
    <property type="component" value="Unassembled WGS sequence"/>
</dbReference>
<dbReference type="RefSeq" id="XP_062727345.1">
    <property type="nucleotide sequence ID" value="XM_062865676.1"/>
</dbReference>
<dbReference type="GO" id="GO:0045944">
    <property type="term" value="P:positive regulation of transcription by RNA polymerase II"/>
    <property type="evidence" value="ECO:0007669"/>
    <property type="project" value="TreeGrafter"/>
</dbReference>
<evidence type="ECO:0000256" key="3">
    <source>
        <dbReference type="ARBA" id="ARBA00023015"/>
    </source>
</evidence>